<dbReference type="SUPFAM" id="SSF51430">
    <property type="entry name" value="NAD(P)-linked oxidoreductase"/>
    <property type="match status" value="1"/>
</dbReference>
<reference evidence="5" key="1">
    <citation type="submission" date="2016-04" db="EMBL/GenBank/DDBJ databases">
        <authorList>
            <person name="Nguyen H.D."/>
            <person name="Samba Siva P."/>
            <person name="Cullis J."/>
            <person name="Levesque C.A."/>
            <person name="Hambleton S."/>
        </authorList>
    </citation>
    <scope>NUCLEOTIDE SEQUENCE</scope>
    <source>
        <strain evidence="5">DAOMC 236416</strain>
    </source>
</reference>
<dbReference type="InterPro" id="IPR005399">
    <property type="entry name" value="K_chnl_volt-dep_bsu_KCNAB-rel"/>
</dbReference>
<keyword evidence="3" id="KW-0560">Oxidoreductase</keyword>
<dbReference type="EMBL" id="LWDF02000738">
    <property type="protein sequence ID" value="KAE8243854.1"/>
    <property type="molecule type" value="Genomic_DNA"/>
</dbReference>
<dbReference type="Gene3D" id="3.20.20.100">
    <property type="entry name" value="NADP-dependent oxidoreductase domain"/>
    <property type="match status" value="1"/>
</dbReference>
<keyword evidence="2" id="KW-0521">NADP</keyword>
<dbReference type="AlphaFoldDB" id="A0A177TQG8"/>
<gene>
    <name evidence="5" type="ORF">A4X13_0g6921</name>
</gene>
<feature type="domain" description="NADP-dependent oxidoreductase" evidence="4">
    <location>
        <begin position="30"/>
        <end position="335"/>
    </location>
</feature>
<comment type="similarity">
    <text evidence="1">Belongs to the shaker potassium channel beta subunit family.</text>
</comment>
<dbReference type="PRINTS" id="PR01577">
    <property type="entry name" value="KCNABCHANNEL"/>
</dbReference>
<dbReference type="PANTHER" id="PTHR43150:SF2">
    <property type="entry name" value="HYPERKINETIC, ISOFORM M"/>
    <property type="match status" value="1"/>
</dbReference>
<dbReference type="Proteomes" id="UP000077521">
    <property type="component" value="Unassembled WGS sequence"/>
</dbReference>
<dbReference type="InterPro" id="IPR023210">
    <property type="entry name" value="NADP_OxRdtase_dom"/>
</dbReference>
<evidence type="ECO:0000259" key="4">
    <source>
        <dbReference type="Pfam" id="PF00248"/>
    </source>
</evidence>
<accession>A0A177TQG8</accession>
<evidence type="ECO:0000256" key="2">
    <source>
        <dbReference type="ARBA" id="ARBA00022857"/>
    </source>
</evidence>
<reference evidence="5" key="2">
    <citation type="journal article" date="2019" name="IMA Fungus">
        <title>Genome sequencing and comparison of five Tilletia species to identify candidate genes for the detection of regulated species infecting wheat.</title>
        <authorList>
            <person name="Nguyen H.D.T."/>
            <person name="Sultana T."/>
            <person name="Kesanakurti P."/>
            <person name="Hambleton S."/>
        </authorList>
    </citation>
    <scope>NUCLEOTIDE SEQUENCE</scope>
    <source>
        <strain evidence="5">DAOMC 236416</strain>
    </source>
</reference>
<evidence type="ECO:0000313" key="5">
    <source>
        <dbReference type="EMBL" id="KAE8243854.1"/>
    </source>
</evidence>
<dbReference type="GO" id="GO:0016491">
    <property type="term" value="F:oxidoreductase activity"/>
    <property type="evidence" value="ECO:0007669"/>
    <property type="project" value="UniProtKB-KW"/>
</dbReference>
<evidence type="ECO:0000313" key="6">
    <source>
        <dbReference type="Proteomes" id="UP000077521"/>
    </source>
</evidence>
<comment type="caution">
    <text evidence="5">The sequence shown here is derived from an EMBL/GenBank/DDBJ whole genome shotgun (WGS) entry which is preliminary data.</text>
</comment>
<sequence length="350" mass="38479">MSTSTPEYEPKNMRFRRLGPSGLRVSLFSLGGWLTLGGSVDDDLTREIMKLAYESGINTFDTAEVYANGASEVAMGKAIKSLGWKRSEVVLMTKIFYGTGSKEPNGTGLSRKHVIEGTDASLERAQLKYWDVVLAHSPDITVPMVEVVKAFNHLIQTGRCFYWATSAWSAEQISEAYGIAERLGLDPPLADQSQYSALHREPVEKDYLPLYAKHGLGLTVWSPLAWGLLTGKYNDGNIPKGSRFDTNQDTFGSAIQSLQTAEGQAKIEKVRRLTKVADKLGCSVAVLSLAWAAKNVHVSTVILGASKKEQLMENLKALDFIDKLTPEVMCEIEEALGNKPEKLPDFGRAM</sequence>
<evidence type="ECO:0000256" key="1">
    <source>
        <dbReference type="ARBA" id="ARBA00006515"/>
    </source>
</evidence>
<dbReference type="InterPro" id="IPR036812">
    <property type="entry name" value="NAD(P)_OxRdtase_dom_sf"/>
</dbReference>
<proteinExistence type="inferred from homology"/>
<evidence type="ECO:0000256" key="3">
    <source>
        <dbReference type="ARBA" id="ARBA00023002"/>
    </source>
</evidence>
<dbReference type="Pfam" id="PF00248">
    <property type="entry name" value="Aldo_ket_red"/>
    <property type="match status" value="1"/>
</dbReference>
<keyword evidence="6" id="KW-1185">Reference proteome</keyword>
<protein>
    <recommendedName>
        <fullName evidence="4">NADP-dependent oxidoreductase domain-containing protein</fullName>
    </recommendedName>
</protein>
<name>A0A177TQG8_9BASI</name>
<dbReference type="PANTHER" id="PTHR43150">
    <property type="entry name" value="HYPERKINETIC, ISOFORM M"/>
    <property type="match status" value="1"/>
</dbReference>
<organism evidence="5 6">
    <name type="scientific">Tilletia indica</name>
    <dbReference type="NCBI Taxonomy" id="43049"/>
    <lineage>
        <taxon>Eukaryota</taxon>
        <taxon>Fungi</taxon>
        <taxon>Dikarya</taxon>
        <taxon>Basidiomycota</taxon>
        <taxon>Ustilaginomycotina</taxon>
        <taxon>Exobasidiomycetes</taxon>
        <taxon>Tilletiales</taxon>
        <taxon>Tilletiaceae</taxon>
        <taxon>Tilletia</taxon>
    </lineage>
</organism>